<proteinExistence type="predicted"/>
<evidence type="ECO:0000256" key="6">
    <source>
        <dbReference type="SAM" id="Phobius"/>
    </source>
</evidence>
<feature type="transmembrane region" description="Helical" evidence="6">
    <location>
        <begin position="227"/>
        <end position="253"/>
    </location>
</feature>
<reference evidence="9" key="1">
    <citation type="submission" date="2016-10" db="EMBL/GenBank/DDBJ databases">
        <authorList>
            <person name="Varghese N."/>
            <person name="Submissions S."/>
        </authorList>
    </citation>
    <scope>NUCLEOTIDE SEQUENCE [LARGE SCALE GENOMIC DNA]</scope>
    <source>
        <strain evidence="9">DSM 23676</strain>
    </source>
</reference>
<feature type="transmembrane region" description="Helical" evidence="6">
    <location>
        <begin position="292"/>
        <end position="308"/>
    </location>
</feature>
<dbReference type="InterPro" id="IPR020846">
    <property type="entry name" value="MFS_dom"/>
</dbReference>
<organism evidence="8 9">
    <name type="scientific">Brevibacterium siliguriense</name>
    <dbReference type="NCBI Taxonomy" id="1136497"/>
    <lineage>
        <taxon>Bacteria</taxon>
        <taxon>Bacillati</taxon>
        <taxon>Actinomycetota</taxon>
        <taxon>Actinomycetes</taxon>
        <taxon>Micrococcales</taxon>
        <taxon>Brevibacteriaceae</taxon>
        <taxon>Brevibacterium</taxon>
    </lineage>
</organism>
<feature type="transmembrane region" description="Helical" evidence="6">
    <location>
        <begin position="21"/>
        <end position="41"/>
    </location>
</feature>
<keyword evidence="3 6" id="KW-0812">Transmembrane</keyword>
<dbReference type="Proteomes" id="UP000199597">
    <property type="component" value="Chromosome I"/>
</dbReference>
<dbReference type="InterPro" id="IPR052983">
    <property type="entry name" value="MFS_Riboflavin_Transporter"/>
</dbReference>
<dbReference type="GO" id="GO:0005886">
    <property type="term" value="C:plasma membrane"/>
    <property type="evidence" value="ECO:0007669"/>
    <property type="project" value="UniProtKB-SubCell"/>
</dbReference>
<keyword evidence="9" id="KW-1185">Reference proteome</keyword>
<dbReference type="PANTHER" id="PTHR43385:SF1">
    <property type="entry name" value="RIBOFLAVIN TRANSPORTER RIBJ"/>
    <property type="match status" value="1"/>
</dbReference>
<dbReference type="EMBL" id="LT629766">
    <property type="protein sequence ID" value="SDS04372.1"/>
    <property type="molecule type" value="Genomic_DNA"/>
</dbReference>
<evidence type="ECO:0000313" key="8">
    <source>
        <dbReference type="EMBL" id="SDS04372.1"/>
    </source>
</evidence>
<dbReference type="PROSITE" id="PS50850">
    <property type="entry name" value="MFS"/>
    <property type="match status" value="1"/>
</dbReference>
<feature type="transmembrane region" description="Helical" evidence="6">
    <location>
        <begin position="380"/>
        <end position="399"/>
    </location>
</feature>
<feature type="transmembrane region" description="Helical" evidence="6">
    <location>
        <begin position="176"/>
        <end position="198"/>
    </location>
</feature>
<feature type="transmembrane region" description="Helical" evidence="6">
    <location>
        <begin position="148"/>
        <end position="170"/>
    </location>
</feature>
<dbReference type="InterPro" id="IPR011701">
    <property type="entry name" value="MFS"/>
</dbReference>
<evidence type="ECO:0000256" key="1">
    <source>
        <dbReference type="ARBA" id="ARBA00004651"/>
    </source>
</evidence>
<evidence type="ECO:0000256" key="3">
    <source>
        <dbReference type="ARBA" id="ARBA00022692"/>
    </source>
</evidence>
<feature type="transmembrane region" description="Helical" evidence="6">
    <location>
        <begin position="53"/>
        <end position="76"/>
    </location>
</feature>
<sequence>MAWERSTTSARASMTTDKPRGGLTALCVAELVCWGLLYYSLPVAVTPISDDMGWSHTTVTAALTVGLIVSALMGPSVGRMLDRHGPQLIMGAGTAIGVVALGLVAIASNLAVFFAAWILAGFAQAATLYPPAFAVITRWYGAERTKPLTTITLVGGLASTVFAPIIAWLIDSLGWRGTYGVLAGLLAVLALPMHLFFLNRTWTDEAAASTVKPSRAELRQVTRHPRFITLQIAVAIATFTLFAVTINIIPLIIERGADYSLAAIALGLVGFGQVAGRFGYPSLERHSSTRSRTVILFASGAVGLWLLALVPSPIWLLIGIAMLAGGVRGCMTLLQATAVSDRWGTKNFGAVNGVFVAPITAGTALAPVAGPALAGVLGGYPMMAVTMAGLLTLATLLSART</sequence>
<feature type="transmembrane region" description="Helical" evidence="6">
    <location>
        <begin position="88"/>
        <end position="108"/>
    </location>
</feature>
<evidence type="ECO:0000256" key="2">
    <source>
        <dbReference type="ARBA" id="ARBA00022448"/>
    </source>
</evidence>
<evidence type="ECO:0000256" key="4">
    <source>
        <dbReference type="ARBA" id="ARBA00022989"/>
    </source>
</evidence>
<keyword evidence="4 6" id="KW-1133">Transmembrane helix</keyword>
<evidence type="ECO:0000259" key="7">
    <source>
        <dbReference type="PROSITE" id="PS50850"/>
    </source>
</evidence>
<protein>
    <submittedName>
        <fullName evidence="8">Predicted arabinose efflux permease, MFS family</fullName>
    </submittedName>
</protein>
<dbReference type="STRING" id="1136497.SAMN04489752_0860"/>
<dbReference type="SUPFAM" id="SSF103473">
    <property type="entry name" value="MFS general substrate transporter"/>
    <property type="match status" value="1"/>
</dbReference>
<feature type="domain" description="Major facilitator superfamily (MFS) profile" evidence="7">
    <location>
        <begin position="23"/>
        <end position="401"/>
    </location>
</feature>
<dbReference type="GO" id="GO:0022857">
    <property type="term" value="F:transmembrane transporter activity"/>
    <property type="evidence" value="ECO:0007669"/>
    <property type="project" value="InterPro"/>
</dbReference>
<feature type="transmembrane region" description="Helical" evidence="6">
    <location>
        <begin position="314"/>
        <end position="336"/>
    </location>
</feature>
<feature type="transmembrane region" description="Helical" evidence="6">
    <location>
        <begin position="114"/>
        <end position="136"/>
    </location>
</feature>
<dbReference type="CDD" id="cd17355">
    <property type="entry name" value="MFS_YcxA_like"/>
    <property type="match status" value="1"/>
</dbReference>
<feature type="transmembrane region" description="Helical" evidence="6">
    <location>
        <begin position="259"/>
        <end position="280"/>
    </location>
</feature>
<accession>A0A1H1NZH9</accession>
<gene>
    <name evidence="8" type="ORF">SAMN04489752_0860</name>
</gene>
<evidence type="ECO:0000256" key="5">
    <source>
        <dbReference type="ARBA" id="ARBA00023136"/>
    </source>
</evidence>
<name>A0A1H1NZH9_9MICO</name>
<feature type="transmembrane region" description="Helical" evidence="6">
    <location>
        <begin position="348"/>
        <end position="368"/>
    </location>
</feature>
<keyword evidence="5 6" id="KW-0472">Membrane</keyword>
<dbReference type="Pfam" id="PF07690">
    <property type="entry name" value="MFS_1"/>
    <property type="match status" value="1"/>
</dbReference>
<keyword evidence="2" id="KW-0813">Transport</keyword>
<evidence type="ECO:0000313" key="9">
    <source>
        <dbReference type="Proteomes" id="UP000199597"/>
    </source>
</evidence>
<dbReference type="AlphaFoldDB" id="A0A1H1NZH9"/>
<dbReference type="Gene3D" id="1.20.1250.20">
    <property type="entry name" value="MFS general substrate transporter like domains"/>
    <property type="match status" value="1"/>
</dbReference>
<comment type="subcellular location">
    <subcellularLocation>
        <location evidence="1">Cell membrane</location>
        <topology evidence="1">Multi-pass membrane protein</topology>
    </subcellularLocation>
</comment>
<dbReference type="InterPro" id="IPR036259">
    <property type="entry name" value="MFS_trans_sf"/>
</dbReference>
<dbReference type="PANTHER" id="PTHR43385">
    <property type="entry name" value="RIBOFLAVIN TRANSPORTER RIBJ"/>
    <property type="match status" value="1"/>
</dbReference>